<dbReference type="InterPro" id="IPR011022">
    <property type="entry name" value="Arrestin_C-like"/>
</dbReference>
<dbReference type="Gene3D" id="2.60.40.640">
    <property type="match status" value="1"/>
</dbReference>
<name>A0A9N9FLL1_9GLOM</name>
<dbReference type="GO" id="GO:0031625">
    <property type="term" value="F:ubiquitin protein ligase binding"/>
    <property type="evidence" value="ECO:0007669"/>
    <property type="project" value="TreeGrafter"/>
</dbReference>
<gene>
    <name evidence="2" type="ORF">FCALED_LOCUS5664</name>
</gene>
<protein>
    <submittedName>
        <fullName evidence="2">13003_t:CDS:1</fullName>
    </submittedName>
</protein>
<dbReference type="SMART" id="SM01017">
    <property type="entry name" value="Arrestin_C"/>
    <property type="match status" value="1"/>
</dbReference>
<comment type="caution">
    <text evidence="2">The sequence shown here is derived from an EMBL/GenBank/DDBJ whole genome shotgun (WGS) entry which is preliminary data.</text>
</comment>
<feature type="domain" description="Arrestin C-terminal-like" evidence="1">
    <location>
        <begin position="182"/>
        <end position="323"/>
    </location>
</feature>
<dbReference type="InterPro" id="IPR050357">
    <property type="entry name" value="Arrestin_domain-protein"/>
</dbReference>
<dbReference type="GO" id="GO:0005829">
    <property type="term" value="C:cytosol"/>
    <property type="evidence" value="ECO:0007669"/>
    <property type="project" value="TreeGrafter"/>
</dbReference>
<evidence type="ECO:0000313" key="3">
    <source>
        <dbReference type="Proteomes" id="UP000789570"/>
    </source>
</evidence>
<dbReference type="OrthoDB" id="2379475at2759"/>
<reference evidence="2" key="1">
    <citation type="submission" date="2021-06" db="EMBL/GenBank/DDBJ databases">
        <authorList>
            <person name="Kallberg Y."/>
            <person name="Tangrot J."/>
            <person name="Rosling A."/>
        </authorList>
    </citation>
    <scope>NUCLEOTIDE SEQUENCE</scope>
    <source>
        <strain evidence="2">UK204</strain>
    </source>
</reference>
<evidence type="ECO:0000259" key="1">
    <source>
        <dbReference type="SMART" id="SM01017"/>
    </source>
</evidence>
<dbReference type="EMBL" id="CAJVPQ010001257">
    <property type="protein sequence ID" value="CAG8541533.1"/>
    <property type="molecule type" value="Genomic_DNA"/>
</dbReference>
<dbReference type="GO" id="GO:0030674">
    <property type="term" value="F:protein-macromolecule adaptor activity"/>
    <property type="evidence" value="ECO:0007669"/>
    <property type="project" value="TreeGrafter"/>
</dbReference>
<dbReference type="Proteomes" id="UP000789570">
    <property type="component" value="Unassembled WGS sequence"/>
</dbReference>
<dbReference type="PANTHER" id="PTHR11188:SF17">
    <property type="entry name" value="FI21816P1"/>
    <property type="match status" value="1"/>
</dbReference>
<sequence>MANFLKGPSRSLYKEYTPLAYFSYQLGRNSFQQGYLGITNDVSINGLLHLRFPAHRPLYAKKIQICFLGTEFVQAHGTGPKILVFNTNTICEVTIELWKSPDDRYHEILDMDLPFEIPLPFDIPSSLSVDKGRGKVDYCLQAIISKKPNLRGTKKIIQCAYTVRRYILPPLPEPKSWTKRDPTKGIGYDIHLSNKVFGPRNPIVVRLKLTFYDSRVSLDDIIVGLKEYIVIAGAFDVNKKSKYVGMKIVKGRELSITTDSRYSECITDIKFSIPEDCTSKLTWSHESFNIKITHKLKIKVKFGFFSKYNFSLDVPIKIVNMLSVEEEAYLAAELLYQQENSINSEPGTQPNLPPPNYEQIWPISQTSLPPYI</sequence>
<dbReference type="GO" id="GO:0005886">
    <property type="term" value="C:plasma membrane"/>
    <property type="evidence" value="ECO:0007669"/>
    <property type="project" value="TreeGrafter"/>
</dbReference>
<dbReference type="AlphaFoldDB" id="A0A9N9FLL1"/>
<keyword evidence="3" id="KW-1185">Reference proteome</keyword>
<dbReference type="PANTHER" id="PTHR11188">
    <property type="entry name" value="ARRESTIN DOMAIN CONTAINING PROTEIN"/>
    <property type="match status" value="1"/>
</dbReference>
<dbReference type="GO" id="GO:0070086">
    <property type="term" value="P:ubiquitin-dependent endocytosis"/>
    <property type="evidence" value="ECO:0007669"/>
    <property type="project" value="TreeGrafter"/>
</dbReference>
<dbReference type="InterPro" id="IPR014752">
    <property type="entry name" value="Arrestin-like_C"/>
</dbReference>
<evidence type="ECO:0000313" key="2">
    <source>
        <dbReference type="EMBL" id="CAG8541533.1"/>
    </source>
</evidence>
<organism evidence="2 3">
    <name type="scientific">Funneliformis caledonium</name>
    <dbReference type="NCBI Taxonomy" id="1117310"/>
    <lineage>
        <taxon>Eukaryota</taxon>
        <taxon>Fungi</taxon>
        <taxon>Fungi incertae sedis</taxon>
        <taxon>Mucoromycota</taxon>
        <taxon>Glomeromycotina</taxon>
        <taxon>Glomeromycetes</taxon>
        <taxon>Glomerales</taxon>
        <taxon>Glomeraceae</taxon>
        <taxon>Funneliformis</taxon>
    </lineage>
</organism>
<proteinExistence type="predicted"/>
<accession>A0A9N9FLL1</accession>
<dbReference type="Pfam" id="PF02752">
    <property type="entry name" value="Arrestin_C"/>
    <property type="match status" value="1"/>
</dbReference>